<sequence>MQNDFNIPKIGPCKGQFKFAELSHIFENFPPGEKKDIEAWVVNTVKISMIKKMSSVLEKSGIANLKKVFLVPLFTISDLTYRVNDLAPELRTIYFKELIFTMDKLKSRLYPVTLS</sequence>
<reference evidence="1 2" key="1">
    <citation type="journal article" date="2016" name="Nat. Commun.">
        <title>Thousands of microbial genomes shed light on interconnected biogeochemical processes in an aquifer system.</title>
        <authorList>
            <person name="Anantharaman K."/>
            <person name="Brown C.T."/>
            <person name="Hug L.A."/>
            <person name="Sharon I."/>
            <person name="Castelle C.J."/>
            <person name="Probst A.J."/>
            <person name="Thomas B.C."/>
            <person name="Singh A."/>
            <person name="Wilkins M.J."/>
            <person name="Karaoz U."/>
            <person name="Brodie E.L."/>
            <person name="Williams K.H."/>
            <person name="Hubbard S.S."/>
            <person name="Banfield J.F."/>
        </authorList>
    </citation>
    <scope>NUCLEOTIDE SEQUENCE [LARGE SCALE GENOMIC DNA]</scope>
</reference>
<evidence type="ECO:0000313" key="1">
    <source>
        <dbReference type="EMBL" id="OGG14067.1"/>
    </source>
</evidence>
<name>A0A1F5ZPP0_9BACT</name>
<protein>
    <submittedName>
        <fullName evidence="1">Uncharacterized protein</fullName>
    </submittedName>
</protein>
<gene>
    <name evidence="1" type="ORF">A3D77_00985</name>
</gene>
<dbReference type="EMBL" id="MFJL01000029">
    <property type="protein sequence ID" value="OGG14067.1"/>
    <property type="molecule type" value="Genomic_DNA"/>
</dbReference>
<dbReference type="Proteomes" id="UP000176923">
    <property type="component" value="Unassembled WGS sequence"/>
</dbReference>
<comment type="caution">
    <text evidence="1">The sequence shown here is derived from an EMBL/GenBank/DDBJ whole genome shotgun (WGS) entry which is preliminary data.</text>
</comment>
<accession>A0A1F5ZPP0</accession>
<dbReference type="STRING" id="1798382.A3D77_00985"/>
<evidence type="ECO:0000313" key="2">
    <source>
        <dbReference type="Proteomes" id="UP000176923"/>
    </source>
</evidence>
<proteinExistence type="predicted"/>
<organism evidence="1 2">
    <name type="scientific">Candidatus Gottesmanbacteria bacterium RIFCSPHIGHO2_02_FULL_39_11</name>
    <dbReference type="NCBI Taxonomy" id="1798382"/>
    <lineage>
        <taxon>Bacteria</taxon>
        <taxon>Candidatus Gottesmaniibacteriota</taxon>
    </lineage>
</organism>
<dbReference type="AlphaFoldDB" id="A0A1F5ZPP0"/>